<feature type="transmembrane region" description="Helical" evidence="6">
    <location>
        <begin position="64"/>
        <end position="83"/>
    </location>
</feature>
<evidence type="ECO:0000256" key="5">
    <source>
        <dbReference type="ARBA" id="ARBA00023136"/>
    </source>
</evidence>
<dbReference type="RefSeq" id="WP_215791469.1">
    <property type="nucleotide sequence ID" value="NZ_JAHKKG010000008.1"/>
</dbReference>
<organism evidence="7 8">
    <name type="scientific">Paractinoplanes bogorensis</name>
    <dbReference type="NCBI Taxonomy" id="1610840"/>
    <lineage>
        <taxon>Bacteria</taxon>
        <taxon>Bacillati</taxon>
        <taxon>Actinomycetota</taxon>
        <taxon>Actinomycetes</taxon>
        <taxon>Micromonosporales</taxon>
        <taxon>Micromonosporaceae</taxon>
        <taxon>Paractinoplanes</taxon>
    </lineage>
</organism>
<feature type="transmembrane region" description="Helical" evidence="6">
    <location>
        <begin position="32"/>
        <end position="52"/>
    </location>
</feature>
<feature type="transmembrane region" description="Helical" evidence="6">
    <location>
        <begin position="323"/>
        <end position="342"/>
    </location>
</feature>
<dbReference type="CDD" id="cd06580">
    <property type="entry name" value="TM_PBP1_transp_TpRbsC_like"/>
    <property type="match status" value="1"/>
</dbReference>
<feature type="transmembrane region" description="Helical" evidence="6">
    <location>
        <begin position="269"/>
        <end position="286"/>
    </location>
</feature>
<name>A0ABS5YWW0_9ACTN</name>
<gene>
    <name evidence="7" type="ORF">KOI35_27285</name>
</gene>
<evidence type="ECO:0000256" key="1">
    <source>
        <dbReference type="ARBA" id="ARBA00004651"/>
    </source>
</evidence>
<comment type="caution">
    <text evidence="7">The sequence shown here is derived from an EMBL/GenBank/DDBJ whole genome shotgun (WGS) entry which is preliminary data.</text>
</comment>
<feature type="transmembrane region" description="Helical" evidence="6">
    <location>
        <begin position="226"/>
        <end position="249"/>
    </location>
</feature>
<keyword evidence="2" id="KW-1003">Cell membrane</keyword>
<protein>
    <submittedName>
        <fullName evidence="7">ABC transporter permease</fullName>
    </submittedName>
</protein>
<dbReference type="Pfam" id="PF02653">
    <property type="entry name" value="BPD_transp_2"/>
    <property type="match status" value="1"/>
</dbReference>
<dbReference type="Proteomes" id="UP001519654">
    <property type="component" value="Unassembled WGS sequence"/>
</dbReference>
<dbReference type="InterPro" id="IPR001851">
    <property type="entry name" value="ABC_transp_permease"/>
</dbReference>
<dbReference type="EMBL" id="JAHKKG010000008">
    <property type="protein sequence ID" value="MBU2667218.1"/>
    <property type="molecule type" value="Genomic_DNA"/>
</dbReference>
<reference evidence="7 8" key="1">
    <citation type="submission" date="2021-06" db="EMBL/GenBank/DDBJ databases">
        <title>Actinoplanes lichenicola sp. nov., and Actinoplanes ovalisporus sp. nov., isolated from lichen in Thailand.</title>
        <authorList>
            <person name="Saeng-In P."/>
            <person name="Kanchanasin P."/>
            <person name="Yuki M."/>
            <person name="Kudo T."/>
            <person name="Ohkuma M."/>
            <person name="Phongsopitanun W."/>
            <person name="Tanasupawat S."/>
        </authorList>
    </citation>
    <scope>NUCLEOTIDE SEQUENCE [LARGE SCALE GENOMIC DNA]</scope>
    <source>
        <strain evidence="7 8">NBRC 110975</strain>
    </source>
</reference>
<feature type="transmembrane region" description="Helical" evidence="6">
    <location>
        <begin position="144"/>
        <end position="161"/>
    </location>
</feature>
<proteinExistence type="predicted"/>
<dbReference type="PANTHER" id="PTHR43370">
    <property type="entry name" value="SUGAR ABC TRANSPORTER INTEGRAL MEMBRANE PROTEIN-RELATED"/>
    <property type="match status" value="1"/>
</dbReference>
<evidence type="ECO:0000313" key="7">
    <source>
        <dbReference type="EMBL" id="MBU2667218.1"/>
    </source>
</evidence>
<feature type="transmembrane region" description="Helical" evidence="6">
    <location>
        <begin position="298"/>
        <end position="317"/>
    </location>
</feature>
<keyword evidence="5 6" id="KW-0472">Membrane</keyword>
<dbReference type="PANTHER" id="PTHR43370:SF2">
    <property type="entry name" value="ABC TRANSPORTER PERMEASE PROTEIN"/>
    <property type="match status" value="1"/>
</dbReference>
<accession>A0ABS5YWW0</accession>
<sequence>MGVFDIAFLVAALTIAAPILLAATGELISQRAGVMNVGLEGVLLAGAFAGYLTMTRVDSQPLGFLGGIAGGLLLAALMAVLAIEVKVDQIVAGIAIGVLGLGLTTFFDQHFVPEPQTFTPLPRLAVPLLSDLPVVGEVLFHQDLFIYATIVVVVLVGLAMYRTTWGINLAATGESPVAADAAGVSIRGVRWAAVLVSGACAGAAGAYISIGDVGVFREDMTGGRGYLAIAAVLFGAWRLRGLLLAVAIFAVTDAIQLRLQSIASVPGEVWAAAALLVLGALVAARHRQPRRAPKPAELIGAVLLAGLVALAVVRPQLSLPASLWLAMPYVLALVALAAGGAARHRAPSGLTLPYIRSEA</sequence>
<feature type="transmembrane region" description="Helical" evidence="6">
    <location>
        <begin position="90"/>
        <end position="107"/>
    </location>
</feature>
<keyword evidence="4 6" id="KW-1133">Transmembrane helix</keyword>
<evidence type="ECO:0000256" key="4">
    <source>
        <dbReference type="ARBA" id="ARBA00022989"/>
    </source>
</evidence>
<evidence type="ECO:0000313" key="8">
    <source>
        <dbReference type="Proteomes" id="UP001519654"/>
    </source>
</evidence>
<comment type="subcellular location">
    <subcellularLocation>
        <location evidence="1">Cell membrane</location>
        <topology evidence="1">Multi-pass membrane protein</topology>
    </subcellularLocation>
</comment>
<keyword evidence="3 6" id="KW-0812">Transmembrane</keyword>
<keyword evidence="8" id="KW-1185">Reference proteome</keyword>
<evidence type="ECO:0000256" key="2">
    <source>
        <dbReference type="ARBA" id="ARBA00022475"/>
    </source>
</evidence>
<evidence type="ECO:0000256" key="6">
    <source>
        <dbReference type="SAM" id="Phobius"/>
    </source>
</evidence>
<evidence type="ECO:0000256" key="3">
    <source>
        <dbReference type="ARBA" id="ARBA00022692"/>
    </source>
</evidence>
<feature type="transmembrane region" description="Helical" evidence="6">
    <location>
        <begin position="6"/>
        <end position="25"/>
    </location>
</feature>